<evidence type="ECO:0000259" key="19">
    <source>
        <dbReference type="PROSITE" id="PS51383"/>
    </source>
</evidence>
<dbReference type="InterPro" id="IPR036652">
    <property type="entry name" value="YjeF_N_dom_sf"/>
</dbReference>
<evidence type="ECO:0000256" key="12">
    <source>
        <dbReference type="ARBA" id="ARBA00023239"/>
    </source>
</evidence>
<comment type="catalytic activity">
    <reaction evidence="15 17 18">
        <text>(6S)-NADHX + ADP = AMP + phosphate + NADH + H(+)</text>
        <dbReference type="Rhea" id="RHEA:32223"/>
        <dbReference type="ChEBI" id="CHEBI:15378"/>
        <dbReference type="ChEBI" id="CHEBI:43474"/>
        <dbReference type="ChEBI" id="CHEBI:57945"/>
        <dbReference type="ChEBI" id="CHEBI:64074"/>
        <dbReference type="ChEBI" id="CHEBI:456215"/>
        <dbReference type="ChEBI" id="CHEBI:456216"/>
        <dbReference type="EC" id="4.2.1.136"/>
    </reaction>
</comment>
<feature type="domain" description="YjeF N-terminal" evidence="20">
    <location>
        <begin position="16"/>
        <end position="223"/>
    </location>
</feature>
<dbReference type="AlphaFoldDB" id="A0A917ARZ9"/>
<dbReference type="InterPro" id="IPR029056">
    <property type="entry name" value="Ribokinase-like"/>
</dbReference>
<dbReference type="PROSITE" id="PS01049">
    <property type="entry name" value="YJEF_C_1"/>
    <property type="match status" value="1"/>
</dbReference>
<evidence type="ECO:0000256" key="11">
    <source>
        <dbReference type="ARBA" id="ARBA00023235"/>
    </source>
</evidence>
<evidence type="ECO:0000313" key="22">
    <source>
        <dbReference type="Proteomes" id="UP000633136"/>
    </source>
</evidence>
<keyword evidence="11 18" id="KW-0413">Isomerase</keyword>
<proteinExistence type="inferred from homology"/>
<organism evidence="21 22">
    <name type="scientific">Nesterenkonia cremea</name>
    <dbReference type="NCBI Taxonomy" id="1882340"/>
    <lineage>
        <taxon>Bacteria</taxon>
        <taxon>Bacillati</taxon>
        <taxon>Actinomycetota</taxon>
        <taxon>Actinomycetes</taxon>
        <taxon>Micrococcales</taxon>
        <taxon>Micrococcaceae</taxon>
        <taxon>Nesterenkonia</taxon>
    </lineage>
</organism>
<gene>
    <name evidence="17" type="primary">nnrD</name>
    <name evidence="21" type="ORF">GCM10011401_16700</name>
</gene>
<feature type="binding site" evidence="17">
    <location>
        <position position="327"/>
    </location>
    <ligand>
        <name>(6S)-NADPHX</name>
        <dbReference type="ChEBI" id="CHEBI:64076"/>
    </ligand>
</feature>
<keyword evidence="9 18" id="KW-0630">Potassium</keyword>
<keyword evidence="10 17" id="KW-0520">NAD</keyword>
<dbReference type="CDD" id="cd01171">
    <property type="entry name" value="YXKO-related"/>
    <property type="match status" value="1"/>
</dbReference>
<dbReference type="EC" id="4.2.1.136" evidence="17"/>
<dbReference type="HAMAP" id="MF_01965">
    <property type="entry name" value="NADHX_dehydratase"/>
    <property type="match status" value="1"/>
</dbReference>
<dbReference type="SUPFAM" id="SSF64153">
    <property type="entry name" value="YjeF N-terminal domain-like"/>
    <property type="match status" value="1"/>
</dbReference>
<evidence type="ECO:0000256" key="17">
    <source>
        <dbReference type="HAMAP-Rule" id="MF_01965"/>
    </source>
</evidence>
<keyword evidence="13" id="KW-0511">Multifunctional enzyme</keyword>
<evidence type="ECO:0000256" key="1">
    <source>
        <dbReference type="ARBA" id="ARBA00000013"/>
    </source>
</evidence>
<feature type="binding site" evidence="17">
    <location>
        <position position="376"/>
    </location>
    <ligand>
        <name>(6S)-NADPHX</name>
        <dbReference type="ChEBI" id="CHEBI:64076"/>
    </ligand>
</feature>
<dbReference type="NCBIfam" id="TIGR00196">
    <property type="entry name" value="yjeF_cterm"/>
    <property type="match status" value="1"/>
</dbReference>
<keyword evidence="6 17" id="KW-0547">Nucleotide-binding</keyword>
<dbReference type="Gene3D" id="3.40.50.10260">
    <property type="entry name" value="YjeF N-terminal domain"/>
    <property type="match status" value="1"/>
</dbReference>
<dbReference type="PIRSF" id="PIRSF017184">
    <property type="entry name" value="Nnr"/>
    <property type="match status" value="1"/>
</dbReference>
<feature type="binding site" evidence="17">
    <location>
        <position position="448"/>
    </location>
    <ligand>
        <name>(6S)-NADPHX</name>
        <dbReference type="ChEBI" id="CHEBI:64076"/>
    </ligand>
</feature>
<evidence type="ECO:0000256" key="9">
    <source>
        <dbReference type="ARBA" id="ARBA00022958"/>
    </source>
</evidence>
<comment type="cofactor">
    <cofactor evidence="17">
        <name>Mg(2+)</name>
        <dbReference type="ChEBI" id="CHEBI:18420"/>
    </cofactor>
</comment>
<dbReference type="PANTHER" id="PTHR12592">
    <property type="entry name" value="ATP-DEPENDENT (S)-NAD(P)H-HYDRATE DEHYDRATASE FAMILY MEMBER"/>
    <property type="match status" value="1"/>
</dbReference>
<reference evidence="21" key="2">
    <citation type="submission" date="2020-09" db="EMBL/GenBank/DDBJ databases">
        <authorList>
            <person name="Sun Q."/>
            <person name="Zhou Y."/>
        </authorList>
    </citation>
    <scope>NUCLEOTIDE SEQUENCE</scope>
    <source>
        <strain evidence="21">CGMCC 1.15388</strain>
    </source>
</reference>
<comment type="catalytic activity">
    <reaction evidence="1 18">
        <text>(6R)-NADHX = (6S)-NADHX</text>
        <dbReference type="Rhea" id="RHEA:32215"/>
        <dbReference type="ChEBI" id="CHEBI:64074"/>
        <dbReference type="ChEBI" id="CHEBI:64075"/>
        <dbReference type="EC" id="5.1.99.6"/>
    </reaction>
</comment>
<evidence type="ECO:0000256" key="10">
    <source>
        <dbReference type="ARBA" id="ARBA00023027"/>
    </source>
</evidence>
<sequence length="518" mass="52747">MTSALPLAPVWTGAQVRAAEMPLLEAGHGPALMRRASWGLAAVVLKLLRAGSGAAARGAWDPGAQVSGARVYGARVTGLIGSGNNGGDGLWALTFLRRRGVDASAVLTRGRAHQEALQAFCDAGGRVVEEIPAQTELIIDAVLGTGFHGEFDAPQIPEGTAVVACDLPSGVDADTGEVRGSAIPADHTVTFGGLKLGLLTGDGGHLSGRIHAVDIGLREHLPTPRAQLLPEDWDPASSWTPPRSADHKYSRGAVHILAGSPQYPGAAQLTVGAALNTGVGMLTLEAPEEVRRQVLMEAPEVVGAPDYGPDGINERLKKCRAVVVGPGLGEDPAQLESASDAIRWAVHQRRPCVVDASALALVPEITLCEQVLLTPHLGEARRMAHGLGLREVEPLLSTDPAAAAEALAESAGATVLLKGATTVIAAPGGETLLHRAQTPGLATAGSGDVLSGVLGAVLATQQDELAVAEGAALAVRLHAQAAERLDPAGHGGFGASALVVGLLSGPCRGHSTDPAGAS</sequence>
<protein>
    <recommendedName>
        <fullName evidence="17">ADP-dependent (S)-NAD(P)H-hydrate dehydratase</fullName>
        <ecNumber evidence="17">4.2.1.136</ecNumber>
    </recommendedName>
    <alternativeName>
        <fullName evidence="17">ADP-dependent NAD(P)HX dehydratase</fullName>
    </alternativeName>
</protein>
<dbReference type="Gene3D" id="3.40.1190.20">
    <property type="match status" value="1"/>
</dbReference>
<evidence type="ECO:0000256" key="4">
    <source>
        <dbReference type="ARBA" id="ARBA00009524"/>
    </source>
</evidence>
<comment type="cofactor">
    <cofactor evidence="18">
        <name>K(+)</name>
        <dbReference type="ChEBI" id="CHEBI:29103"/>
    </cofactor>
    <text evidence="18">Binds 1 potassium ion per subunit.</text>
</comment>
<feature type="binding site" evidence="17">
    <location>
        <begin position="418"/>
        <end position="422"/>
    </location>
    <ligand>
        <name>AMP</name>
        <dbReference type="ChEBI" id="CHEBI:456215"/>
    </ligand>
</feature>
<dbReference type="GO" id="GO:0052856">
    <property type="term" value="F:NAD(P)HX epimerase activity"/>
    <property type="evidence" value="ECO:0007669"/>
    <property type="project" value="UniProtKB-EC"/>
</dbReference>
<comment type="similarity">
    <text evidence="3 18">In the N-terminal section; belongs to the NnrE/AIBP family.</text>
</comment>
<dbReference type="InterPro" id="IPR017953">
    <property type="entry name" value="Carbohydrate_kinase_pred_CS"/>
</dbReference>
<feature type="binding site" evidence="17">
    <location>
        <position position="266"/>
    </location>
    <ligand>
        <name>(6S)-NADPHX</name>
        <dbReference type="ChEBI" id="CHEBI:64076"/>
    </ligand>
</feature>
<dbReference type="InterPro" id="IPR030677">
    <property type="entry name" value="Nnr"/>
</dbReference>
<dbReference type="Proteomes" id="UP000633136">
    <property type="component" value="Unassembled WGS sequence"/>
</dbReference>
<feature type="domain" description="YjeF C-terminal" evidence="19">
    <location>
        <begin position="231"/>
        <end position="518"/>
    </location>
</feature>
<dbReference type="GO" id="GO:0046496">
    <property type="term" value="P:nicotinamide nucleotide metabolic process"/>
    <property type="evidence" value="ECO:0007669"/>
    <property type="project" value="UniProtKB-UniRule"/>
</dbReference>
<keyword evidence="7 17" id="KW-0067">ATP-binding</keyword>
<dbReference type="PANTHER" id="PTHR12592:SF0">
    <property type="entry name" value="ATP-DEPENDENT (S)-NAD(P)H-HYDRATE DEHYDRATASE"/>
    <property type="match status" value="1"/>
</dbReference>
<comment type="function">
    <text evidence="14 18">Bifunctional enzyme that catalyzes the epimerization of the S- and R-forms of NAD(P)HX and the dehydration of the S-form of NAD(P)HX at the expense of ADP, which is converted to AMP. This allows the repair of both epimers of NAD(P)HX, a damaged form of NAD(P)H that is a result of enzymatic or heat-dependent hydration.</text>
</comment>
<evidence type="ECO:0000256" key="3">
    <source>
        <dbReference type="ARBA" id="ARBA00006001"/>
    </source>
</evidence>
<comment type="function">
    <text evidence="17">Catalyzes the dehydration of the S-form of NAD(P)HX at the expense of ADP, which is converted to AMP. Together with NAD(P)HX epimerase, which catalyzes the epimerization of the S- and R-forms, the enzyme allows the repair of both epimers of NAD(P)HX, a damaged form of NAD(P)H that is a result of enzymatic or heat-dependent hydration.</text>
</comment>
<dbReference type="InterPro" id="IPR000631">
    <property type="entry name" value="CARKD"/>
</dbReference>
<evidence type="ECO:0000256" key="7">
    <source>
        <dbReference type="ARBA" id="ARBA00022840"/>
    </source>
</evidence>
<dbReference type="Pfam" id="PF03853">
    <property type="entry name" value="YjeF_N"/>
    <property type="match status" value="1"/>
</dbReference>
<dbReference type="SUPFAM" id="SSF53613">
    <property type="entry name" value="Ribokinase-like"/>
    <property type="match status" value="1"/>
</dbReference>
<evidence type="ECO:0000256" key="15">
    <source>
        <dbReference type="ARBA" id="ARBA00048238"/>
    </source>
</evidence>
<comment type="catalytic activity">
    <reaction evidence="2 18">
        <text>(6R)-NADPHX = (6S)-NADPHX</text>
        <dbReference type="Rhea" id="RHEA:32227"/>
        <dbReference type="ChEBI" id="CHEBI:64076"/>
        <dbReference type="ChEBI" id="CHEBI:64077"/>
        <dbReference type="EC" id="5.1.99.6"/>
    </reaction>
</comment>
<dbReference type="PROSITE" id="PS51385">
    <property type="entry name" value="YJEF_N"/>
    <property type="match status" value="1"/>
</dbReference>
<accession>A0A917ARZ9</accession>
<dbReference type="EMBL" id="BMIS01000006">
    <property type="protein sequence ID" value="GGE70034.1"/>
    <property type="molecule type" value="Genomic_DNA"/>
</dbReference>
<comment type="catalytic activity">
    <reaction evidence="16 17 18">
        <text>(6S)-NADPHX + ADP = AMP + phosphate + NADPH + H(+)</text>
        <dbReference type="Rhea" id="RHEA:32235"/>
        <dbReference type="ChEBI" id="CHEBI:15378"/>
        <dbReference type="ChEBI" id="CHEBI:43474"/>
        <dbReference type="ChEBI" id="CHEBI:57783"/>
        <dbReference type="ChEBI" id="CHEBI:64076"/>
        <dbReference type="ChEBI" id="CHEBI:456215"/>
        <dbReference type="ChEBI" id="CHEBI:456216"/>
        <dbReference type="EC" id="4.2.1.136"/>
    </reaction>
</comment>
<keyword evidence="5 18" id="KW-0479">Metal-binding</keyword>
<name>A0A917ARZ9_9MICC</name>
<comment type="subunit">
    <text evidence="17">Homotetramer.</text>
</comment>
<comment type="similarity">
    <text evidence="17">Belongs to the NnrD/CARKD family.</text>
</comment>
<dbReference type="GO" id="GO:0052855">
    <property type="term" value="F:ADP-dependent NAD(P)H-hydrate dehydratase activity"/>
    <property type="evidence" value="ECO:0007669"/>
    <property type="project" value="UniProtKB-UniRule"/>
</dbReference>
<reference evidence="21" key="1">
    <citation type="journal article" date="2014" name="Int. J. Syst. Evol. Microbiol.">
        <title>Complete genome sequence of Corynebacterium casei LMG S-19264T (=DSM 44701T), isolated from a smear-ripened cheese.</title>
        <authorList>
            <consortium name="US DOE Joint Genome Institute (JGI-PGF)"/>
            <person name="Walter F."/>
            <person name="Albersmeier A."/>
            <person name="Kalinowski J."/>
            <person name="Ruckert C."/>
        </authorList>
    </citation>
    <scope>NUCLEOTIDE SEQUENCE</scope>
    <source>
        <strain evidence="21">CGMCC 1.15388</strain>
    </source>
</reference>
<feature type="binding site" evidence="17">
    <location>
        <position position="447"/>
    </location>
    <ligand>
        <name>AMP</name>
        <dbReference type="ChEBI" id="CHEBI:456215"/>
    </ligand>
</feature>
<keyword evidence="12 17" id="KW-0456">Lyase</keyword>
<evidence type="ECO:0000256" key="6">
    <source>
        <dbReference type="ARBA" id="ARBA00022741"/>
    </source>
</evidence>
<evidence type="ECO:0000256" key="16">
    <source>
        <dbReference type="ARBA" id="ARBA00049209"/>
    </source>
</evidence>
<evidence type="ECO:0000256" key="13">
    <source>
        <dbReference type="ARBA" id="ARBA00023268"/>
    </source>
</evidence>
<evidence type="ECO:0000256" key="8">
    <source>
        <dbReference type="ARBA" id="ARBA00022857"/>
    </source>
</evidence>
<dbReference type="PROSITE" id="PS51383">
    <property type="entry name" value="YJEF_C_3"/>
    <property type="match status" value="1"/>
</dbReference>
<dbReference type="GO" id="GO:0110051">
    <property type="term" value="P:metabolite repair"/>
    <property type="evidence" value="ECO:0007669"/>
    <property type="project" value="TreeGrafter"/>
</dbReference>
<comment type="caution">
    <text evidence="21">The sequence shown here is derived from an EMBL/GenBank/DDBJ whole genome shotgun (WGS) entry which is preliminary data.</text>
</comment>
<keyword evidence="22" id="KW-1185">Reference proteome</keyword>
<evidence type="ECO:0000313" key="21">
    <source>
        <dbReference type="EMBL" id="GGE70034.1"/>
    </source>
</evidence>
<dbReference type="InterPro" id="IPR004443">
    <property type="entry name" value="YjeF_N_dom"/>
</dbReference>
<dbReference type="GO" id="GO:0046872">
    <property type="term" value="F:metal ion binding"/>
    <property type="evidence" value="ECO:0007669"/>
    <property type="project" value="UniProtKB-UniRule"/>
</dbReference>
<evidence type="ECO:0000256" key="5">
    <source>
        <dbReference type="ARBA" id="ARBA00022723"/>
    </source>
</evidence>
<dbReference type="Pfam" id="PF01256">
    <property type="entry name" value="Carb_kinase"/>
    <property type="match status" value="1"/>
</dbReference>
<dbReference type="GO" id="GO:0005524">
    <property type="term" value="F:ATP binding"/>
    <property type="evidence" value="ECO:0007669"/>
    <property type="project" value="UniProtKB-UniRule"/>
</dbReference>
<comment type="similarity">
    <text evidence="4 18">In the C-terminal section; belongs to the NnrD/CARKD family.</text>
</comment>
<evidence type="ECO:0000256" key="14">
    <source>
        <dbReference type="ARBA" id="ARBA00025153"/>
    </source>
</evidence>
<evidence type="ECO:0000259" key="20">
    <source>
        <dbReference type="PROSITE" id="PS51385"/>
    </source>
</evidence>
<evidence type="ECO:0000256" key="18">
    <source>
        <dbReference type="PIRNR" id="PIRNR017184"/>
    </source>
</evidence>
<evidence type="ECO:0000256" key="2">
    <source>
        <dbReference type="ARBA" id="ARBA00000909"/>
    </source>
</evidence>
<dbReference type="RefSeq" id="WP_188684610.1">
    <property type="nucleotide sequence ID" value="NZ_BMIS01000006.1"/>
</dbReference>
<dbReference type="PROSITE" id="PS01050">
    <property type="entry name" value="YJEF_C_2"/>
    <property type="match status" value="1"/>
</dbReference>
<keyword evidence="8 17" id="KW-0521">NADP</keyword>